<dbReference type="Gene3D" id="3.40.50.720">
    <property type="entry name" value="NAD(P)-binding Rossmann-like Domain"/>
    <property type="match status" value="1"/>
</dbReference>
<evidence type="ECO:0000256" key="1">
    <source>
        <dbReference type="SAM" id="MobiDB-lite"/>
    </source>
</evidence>
<feature type="region of interest" description="Disordered" evidence="1">
    <location>
        <begin position="60"/>
        <end position="95"/>
    </location>
</feature>
<organism evidence="2 3">
    <name type="scientific">Sulfidibacter corallicola</name>
    <dbReference type="NCBI Taxonomy" id="2818388"/>
    <lineage>
        <taxon>Bacteria</taxon>
        <taxon>Pseudomonadati</taxon>
        <taxon>Acidobacteriota</taxon>
        <taxon>Holophagae</taxon>
        <taxon>Acanthopleuribacterales</taxon>
        <taxon>Acanthopleuribacteraceae</taxon>
        <taxon>Sulfidibacter</taxon>
    </lineage>
</organism>
<dbReference type="Gene3D" id="3.90.180.10">
    <property type="entry name" value="Medium-chain alcohol dehydrogenases, catalytic domain"/>
    <property type="match status" value="1"/>
</dbReference>
<name>A0A8A4TJS3_SULCO</name>
<dbReference type="AlphaFoldDB" id="A0A8A4TJS3"/>
<gene>
    <name evidence="2" type="ORF">J3U87_32240</name>
</gene>
<dbReference type="Pfam" id="PF13602">
    <property type="entry name" value="ADH_zinc_N_2"/>
    <property type="match status" value="1"/>
</dbReference>
<accession>A0A8A4TJS3</accession>
<reference evidence="2" key="1">
    <citation type="submission" date="2021-03" db="EMBL/GenBank/DDBJ databases">
        <title>Acanthopleuribacteraceae sp. M133.</title>
        <authorList>
            <person name="Wang G."/>
        </authorList>
    </citation>
    <scope>NUCLEOTIDE SEQUENCE</scope>
    <source>
        <strain evidence="2">M133</strain>
    </source>
</reference>
<sequence>MALKPNKGMAYINELYEAGHMAPVIDGPYKLAETPQALRLRGEDKHKGKVVVTTKYHDEREAENLSDGGLRGAVLPRPGFPRSVRSGPAGRNPRQERFAVFIMAP</sequence>
<protein>
    <submittedName>
        <fullName evidence="2">Zinc-binding dehydrogenase</fullName>
    </submittedName>
</protein>
<dbReference type="Proteomes" id="UP000663929">
    <property type="component" value="Chromosome"/>
</dbReference>
<dbReference type="KEGG" id="scor:J3U87_32240"/>
<dbReference type="EMBL" id="CP071793">
    <property type="protein sequence ID" value="QTD50279.1"/>
    <property type="molecule type" value="Genomic_DNA"/>
</dbReference>
<proteinExistence type="predicted"/>
<evidence type="ECO:0000313" key="2">
    <source>
        <dbReference type="EMBL" id="QTD50279.1"/>
    </source>
</evidence>
<evidence type="ECO:0000313" key="3">
    <source>
        <dbReference type="Proteomes" id="UP000663929"/>
    </source>
</evidence>
<keyword evidence="3" id="KW-1185">Reference proteome</keyword>